<evidence type="ECO:0000313" key="3">
    <source>
        <dbReference type="EMBL" id="GLR66296.1"/>
    </source>
</evidence>
<sequence length="152" mass="15677">MTRSLIVALGADHGGITLKNRLAAAMAEAGHQLLDFGTDGPASVDYPDFAHAVCGAVAGGQADLGILVCGTGIGMSIAANRNPAIRCALVHDVTTARLTRAHNDANVLALGARIIGEEVALDILQTFLSTPYEGGRHDRRLAKLNPSTEPAA</sequence>
<dbReference type="SUPFAM" id="SSF89623">
    <property type="entry name" value="Ribose/Galactose isomerase RpiB/AlsB"/>
    <property type="match status" value="1"/>
</dbReference>
<evidence type="ECO:0000256" key="1">
    <source>
        <dbReference type="ARBA" id="ARBA00008754"/>
    </source>
</evidence>
<dbReference type="PANTHER" id="PTHR30345:SF0">
    <property type="entry name" value="DNA DAMAGE-REPAIR_TOLERATION PROTEIN DRT102"/>
    <property type="match status" value="1"/>
</dbReference>
<dbReference type="InterPro" id="IPR003500">
    <property type="entry name" value="RpiB_LacA_LacB"/>
</dbReference>
<name>A0ABQ6A3B4_9PROT</name>
<dbReference type="NCBIfam" id="NF004051">
    <property type="entry name" value="PRK05571.1"/>
    <property type="match status" value="1"/>
</dbReference>
<dbReference type="Proteomes" id="UP001156641">
    <property type="component" value="Unassembled WGS sequence"/>
</dbReference>
<keyword evidence="4" id="KW-1185">Reference proteome</keyword>
<evidence type="ECO:0000256" key="2">
    <source>
        <dbReference type="ARBA" id="ARBA00023235"/>
    </source>
</evidence>
<reference evidence="4" key="1">
    <citation type="journal article" date="2019" name="Int. J. Syst. Evol. Microbiol.">
        <title>The Global Catalogue of Microorganisms (GCM) 10K type strain sequencing project: providing services to taxonomists for standard genome sequencing and annotation.</title>
        <authorList>
            <consortium name="The Broad Institute Genomics Platform"/>
            <consortium name="The Broad Institute Genome Sequencing Center for Infectious Disease"/>
            <person name="Wu L."/>
            <person name="Ma J."/>
        </authorList>
    </citation>
    <scope>NUCLEOTIDE SEQUENCE [LARGE SCALE GENOMIC DNA]</scope>
    <source>
        <strain evidence="4">NBRC 112502</strain>
    </source>
</reference>
<evidence type="ECO:0000313" key="4">
    <source>
        <dbReference type="Proteomes" id="UP001156641"/>
    </source>
</evidence>
<dbReference type="NCBIfam" id="TIGR01120">
    <property type="entry name" value="rpiB"/>
    <property type="match status" value="1"/>
</dbReference>
<dbReference type="GO" id="GO:0016853">
    <property type="term" value="F:isomerase activity"/>
    <property type="evidence" value="ECO:0007669"/>
    <property type="project" value="UniProtKB-KW"/>
</dbReference>
<proteinExistence type="inferred from homology"/>
<dbReference type="InterPro" id="IPR036569">
    <property type="entry name" value="RpiB_LacA_LacB_sf"/>
</dbReference>
<dbReference type="Pfam" id="PF02502">
    <property type="entry name" value="LacAB_rpiB"/>
    <property type="match status" value="1"/>
</dbReference>
<dbReference type="RefSeq" id="WP_284256973.1">
    <property type="nucleotide sequence ID" value="NZ_BSOS01000013.1"/>
</dbReference>
<dbReference type="EMBL" id="BSOS01000013">
    <property type="protein sequence ID" value="GLR66296.1"/>
    <property type="molecule type" value="Genomic_DNA"/>
</dbReference>
<comment type="similarity">
    <text evidence="1">Belongs to the LacAB/RpiB family.</text>
</comment>
<keyword evidence="2 3" id="KW-0413">Isomerase</keyword>
<dbReference type="Gene3D" id="3.40.1400.10">
    <property type="entry name" value="Sugar-phosphate isomerase, RpiB/LacA/LacB"/>
    <property type="match status" value="1"/>
</dbReference>
<dbReference type="NCBIfam" id="TIGR00689">
    <property type="entry name" value="rpiB_lacA_lacB"/>
    <property type="match status" value="1"/>
</dbReference>
<organism evidence="3 4">
    <name type="scientific">Acidocella aquatica</name>
    <dbReference type="NCBI Taxonomy" id="1922313"/>
    <lineage>
        <taxon>Bacteria</taxon>
        <taxon>Pseudomonadati</taxon>
        <taxon>Pseudomonadota</taxon>
        <taxon>Alphaproteobacteria</taxon>
        <taxon>Acetobacterales</taxon>
        <taxon>Acidocellaceae</taxon>
        <taxon>Acidocella</taxon>
    </lineage>
</organism>
<dbReference type="PANTHER" id="PTHR30345">
    <property type="entry name" value="RIBOSE-5-PHOSPHATE ISOMERASE B"/>
    <property type="match status" value="1"/>
</dbReference>
<dbReference type="PIRSF" id="PIRSF005384">
    <property type="entry name" value="RpiB_LacA_B"/>
    <property type="match status" value="1"/>
</dbReference>
<dbReference type="InterPro" id="IPR004785">
    <property type="entry name" value="RpiB"/>
</dbReference>
<gene>
    <name evidence="3" type="ORF">GCM10010909_09760</name>
</gene>
<protein>
    <submittedName>
        <fullName evidence="3">Ribose 5-phosphate isomerase B</fullName>
    </submittedName>
</protein>
<comment type="caution">
    <text evidence="3">The sequence shown here is derived from an EMBL/GenBank/DDBJ whole genome shotgun (WGS) entry which is preliminary data.</text>
</comment>
<accession>A0ABQ6A3B4</accession>